<evidence type="ECO:0000256" key="4">
    <source>
        <dbReference type="HAMAP-Rule" id="MF_00720"/>
    </source>
</evidence>
<comment type="function">
    <text evidence="4">Involved in the restart of stalled replication forks, which reloads the replicative helicase on sites other than the origin of replication; the PriA-PriB pathway is the major replication restart pathway. During primosome assembly it facilitates complex formation between PriA and DnaT on DNA; stabilizes PriA on DNA. Stimulates the DNA unwinding activity of PriA helicase.</text>
</comment>
<dbReference type="HAMAP" id="MF_00720">
    <property type="entry name" value="PriB"/>
    <property type="match status" value="1"/>
</dbReference>
<evidence type="ECO:0000256" key="1">
    <source>
        <dbReference type="ARBA" id="ARBA00022515"/>
    </source>
</evidence>
<evidence type="ECO:0000313" key="6">
    <source>
        <dbReference type="Proteomes" id="UP000182598"/>
    </source>
</evidence>
<dbReference type="Proteomes" id="UP000182598">
    <property type="component" value="Unassembled WGS sequence"/>
</dbReference>
<keyword evidence="6" id="KW-1185">Reference proteome</keyword>
<name>A0A0K6H0C8_9GAMM</name>
<comment type="similarity">
    <text evidence="4">Belongs to the PriB family.</text>
</comment>
<dbReference type="GO" id="GO:0003697">
    <property type="term" value="F:single-stranded DNA binding"/>
    <property type="evidence" value="ECO:0007669"/>
    <property type="project" value="UniProtKB-UniRule"/>
</dbReference>
<keyword evidence="1 4" id="KW-0639">Primosome</keyword>
<evidence type="ECO:0000256" key="2">
    <source>
        <dbReference type="ARBA" id="ARBA00022705"/>
    </source>
</evidence>
<dbReference type="PIRSF" id="PIRSF003135">
    <property type="entry name" value="Primosomal_n"/>
    <property type="match status" value="1"/>
</dbReference>
<sequence length="107" mass="11676">MSTTVEPVQNLYQVSGAVIKPPQLTHSPAGISHLRFVLEHLSEQIEAGLPRRSYVRIVVVISGDSATQWAKELNVGTAVHVSGFLNRTEDKNGIGKLVLHAQQLVKI</sequence>
<keyword evidence="2 4" id="KW-0235">DNA replication</keyword>
<dbReference type="NCBIfam" id="TIGR04418">
    <property type="entry name" value="PriB_gamma"/>
    <property type="match status" value="1"/>
</dbReference>
<dbReference type="InterPro" id="IPR000424">
    <property type="entry name" value="Primosome_PriB/ssb"/>
</dbReference>
<dbReference type="SUPFAM" id="SSF50249">
    <property type="entry name" value="Nucleic acid-binding proteins"/>
    <property type="match status" value="1"/>
</dbReference>
<dbReference type="GO" id="GO:1990077">
    <property type="term" value="C:primosome complex"/>
    <property type="evidence" value="ECO:0007669"/>
    <property type="project" value="UniProtKB-UniRule"/>
</dbReference>
<dbReference type="Gene3D" id="2.40.50.140">
    <property type="entry name" value="Nucleic acid-binding proteins"/>
    <property type="match status" value="1"/>
</dbReference>
<protein>
    <recommendedName>
        <fullName evidence="4">Replication restart protein PriB</fullName>
    </recommendedName>
</protein>
<gene>
    <name evidence="4" type="primary">priB</name>
    <name evidence="5" type="ORF">Ga0061064_0905</name>
</gene>
<reference evidence="6" key="1">
    <citation type="submission" date="2015-08" db="EMBL/GenBank/DDBJ databases">
        <authorList>
            <person name="Varghese N."/>
        </authorList>
    </citation>
    <scope>NUCLEOTIDE SEQUENCE [LARGE SCALE GENOMIC DNA]</scope>
    <source>
        <strain evidence="6">DSM 27808</strain>
    </source>
</reference>
<dbReference type="AlphaFoldDB" id="A0A0K6H0C8"/>
<proteinExistence type="inferred from homology"/>
<organism evidence="5 6">
    <name type="scientific">Pseudidiomarina woesei</name>
    <dbReference type="NCBI Taxonomy" id="1381080"/>
    <lineage>
        <taxon>Bacteria</taxon>
        <taxon>Pseudomonadati</taxon>
        <taxon>Pseudomonadota</taxon>
        <taxon>Gammaproteobacteria</taxon>
        <taxon>Alteromonadales</taxon>
        <taxon>Idiomarinaceae</taxon>
        <taxon>Pseudidiomarina</taxon>
    </lineage>
</organism>
<dbReference type="EMBL" id="CYHB01000002">
    <property type="protein sequence ID" value="CUA84452.1"/>
    <property type="molecule type" value="Genomic_DNA"/>
</dbReference>
<comment type="subunit">
    <text evidence="4">Homodimer. Interacts with PriA and DnaT. Component of the replication restart primosome. Primosome assembly occurs via a 'hand-off' mechanism. PriA binds to replication forks, subsequently PriB then DnaT bind; DnaT then displaces ssDNA to generate the helicase loading substrate.</text>
</comment>
<dbReference type="InterPro" id="IPR012340">
    <property type="entry name" value="NA-bd_OB-fold"/>
</dbReference>
<dbReference type="InterPro" id="IPR023646">
    <property type="entry name" value="Prisomal_replication_PriB"/>
</dbReference>
<keyword evidence="3 4" id="KW-0238">DNA-binding</keyword>
<dbReference type="Pfam" id="PF22657">
    <property type="entry name" value="SSB_1"/>
    <property type="match status" value="1"/>
</dbReference>
<dbReference type="GO" id="GO:0006269">
    <property type="term" value="P:DNA replication, synthesis of primer"/>
    <property type="evidence" value="ECO:0007669"/>
    <property type="project" value="UniProtKB-KW"/>
</dbReference>
<evidence type="ECO:0000256" key="3">
    <source>
        <dbReference type="ARBA" id="ARBA00023125"/>
    </source>
</evidence>
<evidence type="ECO:0000313" key="5">
    <source>
        <dbReference type="EMBL" id="CUA84452.1"/>
    </source>
</evidence>
<dbReference type="PROSITE" id="PS50935">
    <property type="entry name" value="SSB"/>
    <property type="match status" value="1"/>
</dbReference>
<accession>A0A0K6H0C8</accession>